<accession>A0ACB6V905</accession>
<reference evidence="1 2" key="1">
    <citation type="journal article" date="2020" name="Front. Microbiol.">
        <title>Phenotypic and Genetic Characterization of the Cheese Ripening Yeast Geotrichum candidum.</title>
        <authorList>
            <person name="Perkins V."/>
            <person name="Vignola S."/>
            <person name="Lessard M.H."/>
            <person name="Plante P.L."/>
            <person name="Corbeil J."/>
            <person name="Dugat-Bony E."/>
            <person name="Frenette M."/>
            <person name="Labrie S."/>
        </authorList>
    </citation>
    <scope>NUCLEOTIDE SEQUENCE [LARGE SCALE GENOMIC DNA]</scope>
    <source>
        <strain evidence="1 2">LMA-1147</strain>
    </source>
</reference>
<gene>
    <name evidence="1" type="ORF">D0Z00_000640</name>
</gene>
<sequence length="366" mass="39714">MATTGSKPVLFTGHEDFRTRIVLATLAGRAIKISSIRSDDLEPGLRDFEVSFLRLIEAVTNGSLIEISYTGTTVIYKPGLIIGGTHTHTPPLSRAVGYYIEPLLLLAPFGKKAMSITFKECLTTSADDLGVDTIRTSIFPVMTKFGIDRQELRILKRGSAPLGGGEVVLSLPHLVLQPATIHQTSAPVINKIRGIAYSTRVSPATVNRIVESAREVLRTTKCENFIYTDVARGDEAGKSPGFGVTLVAETKAGGWNYSTEAIGVSGSTPEDLGKLISARLLEEISFGGAVSRNQVLMAIVYMVLGKEDIGRLCLSNRYLGDTKFIRLLRTVKKFWGVEALIRELNDDEFICSIKGTGFVSSSKKIA</sequence>
<protein>
    <submittedName>
        <fullName evidence="1">Uncharacterized protein</fullName>
    </submittedName>
</protein>
<keyword evidence="2" id="KW-1185">Reference proteome</keyword>
<dbReference type="Proteomes" id="UP000744676">
    <property type="component" value="Unassembled WGS sequence"/>
</dbReference>
<organism evidence="1 2">
    <name type="scientific">Geotrichum galactomycetum</name>
    <dbReference type="NCBI Taxonomy" id="27317"/>
    <lineage>
        <taxon>Eukaryota</taxon>
        <taxon>Fungi</taxon>
        <taxon>Dikarya</taxon>
        <taxon>Ascomycota</taxon>
        <taxon>Saccharomycotina</taxon>
        <taxon>Dipodascomycetes</taxon>
        <taxon>Dipodascales</taxon>
        <taxon>Dipodascaceae</taxon>
        <taxon>Geotrichum</taxon>
    </lineage>
</organism>
<proteinExistence type="predicted"/>
<evidence type="ECO:0000313" key="2">
    <source>
        <dbReference type="Proteomes" id="UP000744676"/>
    </source>
</evidence>
<evidence type="ECO:0000313" key="1">
    <source>
        <dbReference type="EMBL" id="KAF5101778.1"/>
    </source>
</evidence>
<comment type="caution">
    <text evidence="1">The sequence shown here is derived from an EMBL/GenBank/DDBJ whole genome shotgun (WGS) entry which is preliminary data.</text>
</comment>
<dbReference type="EMBL" id="QVQA01000009">
    <property type="protein sequence ID" value="KAF5101778.1"/>
    <property type="molecule type" value="Genomic_DNA"/>
</dbReference>
<name>A0ACB6V905_9ASCO</name>